<dbReference type="InterPro" id="IPR036291">
    <property type="entry name" value="NAD(P)-bd_dom_sf"/>
</dbReference>
<dbReference type="InterPro" id="IPR002811">
    <property type="entry name" value="Asp_DH"/>
</dbReference>
<dbReference type="Pfam" id="PF03447">
    <property type="entry name" value="NAD_binding_3"/>
    <property type="match status" value="1"/>
</dbReference>
<reference evidence="5 6" key="1">
    <citation type="journal article" date="2024" name="BMC Genomics">
        <title>Genome assembly of redclaw crayfish (Cherax quadricarinatus) provides insights into its immune adaptation and hypoxia tolerance.</title>
        <authorList>
            <person name="Liu Z."/>
            <person name="Zheng J."/>
            <person name="Li H."/>
            <person name="Fang K."/>
            <person name="Wang S."/>
            <person name="He J."/>
            <person name="Zhou D."/>
            <person name="Weng S."/>
            <person name="Chi M."/>
            <person name="Gu Z."/>
            <person name="He J."/>
            <person name="Li F."/>
            <person name="Wang M."/>
        </authorList>
    </citation>
    <scope>NUCLEOTIDE SEQUENCE [LARGE SCALE GENOMIC DNA]</scope>
    <source>
        <strain evidence="5">ZL_2023a</strain>
    </source>
</reference>
<dbReference type="SUPFAM" id="SSF51735">
    <property type="entry name" value="NAD(P)-binding Rossmann-fold domains"/>
    <property type="match status" value="1"/>
</dbReference>
<dbReference type="SUPFAM" id="SSF55347">
    <property type="entry name" value="Glyceraldehyde-3-phosphate dehydrogenase-like, C-terminal domain"/>
    <property type="match status" value="1"/>
</dbReference>
<evidence type="ECO:0000256" key="2">
    <source>
        <dbReference type="ARBA" id="ARBA00020169"/>
    </source>
</evidence>
<gene>
    <name evidence="5" type="ORF">OTU49_012626</name>
</gene>
<comment type="similarity">
    <text evidence="1">Belongs to the L-aspartate dehydrogenase family.</text>
</comment>
<dbReference type="PANTHER" id="PTHR31873">
    <property type="entry name" value="L-ASPARTATE DEHYDROGENASE-RELATED"/>
    <property type="match status" value="1"/>
</dbReference>
<dbReference type="PANTHER" id="PTHR31873:SF6">
    <property type="entry name" value="ASPARTATE DEHYDROGENASE DOMAIN-CONTAINING PROTEIN"/>
    <property type="match status" value="1"/>
</dbReference>
<dbReference type="EMBL" id="JARKIK010000005">
    <property type="protein sequence ID" value="KAK8752230.1"/>
    <property type="molecule type" value="Genomic_DNA"/>
</dbReference>
<feature type="domain" description="Aspartate/homoserine dehydrogenase NAD-binding" evidence="4">
    <location>
        <begin position="10"/>
        <end position="76"/>
    </location>
</feature>
<protein>
    <recommendedName>
        <fullName evidence="2">Aspartate dehydrogenase domain-containing protein</fullName>
    </recommendedName>
</protein>
<proteinExistence type="inferred from homology"/>
<dbReference type="Gene3D" id="3.40.50.720">
    <property type="entry name" value="NAD(P)-binding Rossmann-like Domain"/>
    <property type="match status" value="1"/>
</dbReference>
<dbReference type="InterPro" id="IPR005106">
    <property type="entry name" value="Asp/hSer_DH_NAD-bd"/>
</dbReference>
<organism evidence="5 6">
    <name type="scientific">Cherax quadricarinatus</name>
    <name type="common">Australian red claw crayfish</name>
    <dbReference type="NCBI Taxonomy" id="27406"/>
    <lineage>
        <taxon>Eukaryota</taxon>
        <taxon>Metazoa</taxon>
        <taxon>Ecdysozoa</taxon>
        <taxon>Arthropoda</taxon>
        <taxon>Crustacea</taxon>
        <taxon>Multicrustacea</taxon>
        <taxon>Malacostraca</taxon>
        <taxon>Eumalacostraca</taxon>
        <taxon>Eucarida</taxon>
        <taxon>Decapoda</taxon>
        <taxon>Pleocyemata</taxon>
        <taxon>Astacidea</taxon>
        <taxon>Parastacoidea</taxon>
        <taxon>Parastacidae</taxon>
        <taxon>Cherax</taxon>
    </lineage>
</organism>
<feature type="domain" description="Aspartate dehydrogenase" evidence="3">
    <location>
        <begin position="106"/>
        <end position="194"/>
    </location>
</feature>
<evidence type="ECO:0000259" key="3">
    <source>
        <dbReference type="Pfam" id="PF01958"/>
    </source>
</evidence>
<dbReference type="GO" id="GO:0033735">
    <property type="term" value="F:aspartate dehydrogenase [NAD(P)+] activity"/>
    <property type="evidence" value="ECO:0007669"/>
    <property type="project" value="InterPro"/>
</dbReference>
<dbReference type="GO" id="GO:0050661">
    <property type="term" value="F:NADP binding"/>
    <property type="evidence" value="ECO:0007669"/>
    <property type="project" value="InterPro"/>
</dbReference>
<evidence type="ECO:0000313" key="6">
    <source>
        <dbReference type="Proteomes" id="UP001445076"/>
    </source>
</evidence>
<dbReference type="AlphaFoldDB" id="A0AAW0YKR3"/>
<name>A0AAW0YKR3_CHEQU</name>
<dbReference type="GO" id="GO:0009435">
    <property type="term" value="P:NAD+ biosynthetic process"/>
    <property type="evidence" value="ECO:0007669"/>
    <property type="project" value="InterPro"/>
</dbReference>
<dbReference type="Proteomes" id="UP001445076">
    <property type="component" value="Unassembled WGS sequence"/>
</dbReference>
<comment type="caution">
    <text evidence="5">The sequence shown here is derived from an EMBL/GenBank/DDBJ whole genome shotgun (WGS) entry which is preliminary data.</text>
</comment>
<sequence>MAPRRIGIIGYGHLGQYLTQAVLERPDLDLAFVWNRTSASLETRLEDRQICRDLEDCASYSPDLVVEVAHPLISHKALKVTMTKHPSCFKLEGDLQVKNALVSGSKQVTLYDGPVRQLCHLAPNNVNTMAVAAMAAHNLGFDGVQGCLISNPLLTDWHIVEVEVTGPEVAGKNFTVKTIRSNPASVGAVTGTATYASFLSSMVRAGGQGAGVHLC</sequence>
<keyword evidence="6" id="KW-1185">Reference proteome</keyword>
<accession>A0AAW0YKR3</accession>
<dbReference type="Gene3D" id="3.30.360.10">
    <property type="entry name" value="Dihydrodipicolinate Reductase, domain 2"/>
    <property type="match status" value="1"/>
</dbReference>
<evidence type="ECO:0000256" key="1">
    <source>
        <dbReference type="ARBA" id="ARBA00008331"/>
    </source>
</evidence>
<evidence type="ECO:0000313" key="5">
    <source>
        <dbReference type="EMBL" id="KAK8752230.1"/>
    </source>
</evidence>
<dbReference type="Pfam" id="PF01958">
    <property type="entry name" value="Asp_DH_C"/>
    <property type="match status" value="1"/>
</dbReference>
<evidence type="ECO:0000259" key="4">
    <source>
        <dbReference type="Pfam" id="PF03447"/>
    </source>
</evidence>